<evidence type="ECO:0000313" key="1">
    <source>
        <dbReference type="EMBL" id="KAF2609829.1"/>
    </source>
</evidence>
<protein>
    <submittedName>
        <fullName evidence="1">Uncharacterized protein</fullName>
    </submittedName>
</protein>
<proteinExistence type="predicted"/>
<dbReference type="InterPro" id="IPR004252">
    <property type="entry name" value="Probable_transposase_24"/>
</dbReference>
<gene>
    <name evidence="1" type="ORF">F2Q70_00013812</name>
</gene>
<accession>A0A8S9LVH3</accession>
<dbReference type="Pfam" id="PF03004">
    <property type="entry name" value="Transposase_24"/>
    <property type="match status" value="1"/>
</dbReference>
<dbReference type="EMBL" id="QGKY02000089">
    <property type="protein sequence ID" value="KAF2609829.1"/>
    <property type="molecule type" value="Genomic_DNA"/>
</dbReference>
<sequence length="152" mass="17299">MFNAPAGISQPYLHPDKLNGALWFSIDPSVGVFIRAIWQGYYMGPWKSWRSVPDERRDSWWQMFVTTETGERPSYTDLVRKTQTNKDETFVDCRAEELVTKAEMEATQLSNTDGSPQSPSATSAPSRVLLNQAYLKVCFQSVVLCFVLICYV</sequence>
<comment type="caution">
    <text evidence="1">The sequence shown here is derived from an EMBL/GenBank/DDBJ whole genome shotgun (WGS) entry which is preliminary data.</text>
</comment>
<organism evidence="1">
    <name type="scientific">Brassica cretica</name>
    <name type="common">Mustard</name>
    <dbReference type="NCBI Taxonomy" id="69181"/>
    <lineage>
        <taxon>Eukaryota</taxon>
        <taxon>Viridiplantae</taxon>
        <taxon>Streptophyta</taxon>
        <taxon>Embryophyta</taxon>
        <taxon>Tracheophyta</taxon>
        <taxon>Spermatophyta</taxon>
        <taxon>Magnoliopsida</taxon>
        <taxon>eudicotyledons</taxon>
        <taxon>Gunneridae</taxon>
        <taxon>Pentapetalae</taxon>
        <taxon>rosids</taxon>
        <taxon>malvids</taxon>
        <taxon>Brassicales</taxon>
        <taxon>Brassicaceae</taxon>
        <taxon>Brassiceae</taxon>
        <taxon>Brassica</taxon>
    </lineage>
</organism>
<dbReference type="AlphaFoldDB" id="A0A8S9LVH3"/>
<name>A0A8S9LVH3_BRACR</name>
<reference evidence="1" key="1">
    <citation type="submission" date="2019-12" db="EMBL/GenBank/DDBJ databases">
        <title>Genome sequencing and annotation of Brassica cretica.</title>
        <authorList>
            <person name="Studholme D.J."/>
            <person name="Sarris P.F."/>
        </authorList>
    </citation>
    <scope>NUCLEOTIDE SEQUENCE</scope>
    <source>
        <strain evidence="1">PFS-102/07</strain>
        <tissue evidence="1">Leaf</tissue>
    </source>
</reference>